<evidence type="ECO:0000313" key="5">
    <source>
        <dbReference type="EnsemblMetazoa" id="XP_038048132.1"/>
    </source>
</evidence>
<dbReference type="PANTHER" id="PTHR22799:SF6">
    <property type="entry name" value="C-TYPE LECTIN DOMAIN FAMILY 4 MEMBER M-LIKE"/>
    <property type="match status" value="1"/>
</dbReference>
<dbReference type="RefSeq" id="XP_038048132.1">
    <property type="nucleotide sequence ID" value="XM_038192204.1"/>
</dbReference>
<dbReference type="PROSITE" id="PS50041">
    <property type="entry name" value="C_TYPE_LECTIN_2"/>
    <property type="match status" value="1"/>
</dbReference>
<keyword evidence="3" id="KW-0732">Signal</keyword>
<dbReference type="PANTHER" id="PTHR22799">
    <property type="entry name" value="TETRANECTIN-RELATED"/>
    <property type="match status" value="1"/>
</dbReference>
<dbReference type="InterPro" id="IPR016187">
    <property type="entry name" value="CTDL_fold"/>
</dbReference>
<sequence length="189" mass="21597">MRRFSHFSTRPQWGKTGEIMVRKRFIFGLISLHLMMGCTAGDEMCEASIRGAGPSSWIKWGGKYYKAIIEPLTWSEAKKECIKMGGALVLPQSDEETDFLKTLVLQPGQQRTDLFWINCNDLEEEDTWKCQDGTDEVEYRNWDTHLGSQPDGRGYENCAEVWSGGKWNDVDCDNLVPAICIRPAPQLHF</sequence>
<organism evidence="5 6">
    <name type="scientific">Patiria miniata</name>
    <name type="common">Bat star</name>
    <name type="synonym">Asterina miniata</name>
    <dbReference type="NCBI Taxonomy" id="46514"/>
    <lineage>
        <taxon>Eukaryota</taxon>
        <taxon>Metazoa</taxon>
        <taxon>Echinodermata</taxon>
        <taxon>Eleutherozoa</taxon>
        <taxon>Asterozoa</taxon>
        <taxon>Asteroidea</taxon>
        <taxon>Valvatacea</taxon>
        <taxon>Valvatida</taxon>
        <taxon>Asterinidae</taxon>
        <taxon>Patiria</taxon>
    </lineage>
</organism>
<dbReference type="InterPro" id="IPR001304">
    <property type="entry name" value="C-type_lectin-like"/>
</dbReference>
<dbReference type="Proteomes" id="UP000887568">
    <property type="component" value="Unplaced"/>
</dbReference>
<dbReference type="AlphaFoldDB" id="A0A913Z8R0"/>
<dbReference type="CDD" id="cd00037">
    <property type="entry name" value="CLECT"/>
    <property type="match status" value="1"/>
</dbReference>
<dbReference type="EnsemblMetazoa" id="XM_038192204.1">
    <property type="protein sequence ID" value="XP_038048132.1"/>
    <property type="gene ID" value="LOC119722127"/>
</dbReference>
<evidence type="ECO:0000256" key="1">
    <source>
        <dbReference type="ARBA" id="ARBA00022734"/>
    </source>
</evidence>
<keyword evidence="6" id="KW-1185">Reference proteome</keyword>
<evidence type="ECO:0000256" key="3">
    <source>
        <dbReference type="SAM" id="SignalP"/>
    </source>
</evidence>
<dbReference type="Pfam" id="PF00059">
    <property type="entry name" value="Lectin_C"/>
    <property type="match status" value="1"/>
</dbReference>
<name>A0A913Z8R0_PATMI</name>
<keyword evidence="1" id="KW-0430">Lectin</keyword>
<feature type="signal peptide" evidence="3">
    <location>
        <begin position="1"/>
        <end position="41"/>
    </location>
</feature>
<dbReference type="GO" id="GO:0005615">
    <property type="term" value="C:extracellular space"/>
    <property type="evidence" value="ECO:0007669"/>
    <property type="project" value="TreeGrafter"/>
</dbReference>
<dbReference type="GO" id="GO:0030246">
    <property type="term" value="F:carbohydrate binding"/>
    <property type="evidence" value="ECO:0007669"/>
    <property type="project" value="UniProtKB-KW"/>
</dbReference>
<feature type="chain" id="PRO_5036742104" description="C-type lectin domain-containing protein" evidence="3">
    <location>
        <begin position="42"/>
        <end position="189"/>
    </location>
</feature>
<evidence type="ECO:0000259" key="4">
    <source>
        <dbReference type="PROSITE" id="PS50041"/>
    </source>
</evidence>
<accession>A0A913Z8R0</accession>
<dbReference type="SUPFAM" id="SSF56436">
    <property type="entry name" value="C-type lectin-like"/>
    <property type="match status" value="1"/>
</dbReference>
<dbReference type="InterPro" id="IPR016186">
    <property type="entry name" value="C-type_lectin-like/link_sf"/>
</dbReference>
<dbReference type="OrthoDB" id="2142683at2759"/>
<dbReference type="InterPro" id="IPR018378">
    <property type="entry name" value="C-type_lectin_CS"/>
</dbReference>
<evidence type="ECO:0000256" key="2">
    <source>
        <dbReference type="ARBA" id="ARBA00023157"/>
    </source>
</evidence>
<dbReference type="SMART" id="SM00034">
    <property type="entry name" value="CLECT"/>
    <property type="match status" value="1"/>
</dbReference>
<dbReference type="InterPro" id="IPR051663">
    <property type="entry name" value="CLec_Tetranectin-domain"/>
</dbReference>
<keyword evidence="2" id="KW-1015">Disulfide bond</keyword>
<dbReference type="PROSITE" id="PS00615">
    <property type="entry name" value="C_TYPE_LECTIN_1"/>
    <property type="match status" value="1"/>
</dbReference>
<feature type="domain" description="C-type lectin" evidence="4">
    <location>
        <begin position="60"/>
        <end position="181"/>
    </location>
</feature>
<reference evidence="5" key="1">
    <citation type="submission" date="2022-11" db="UniProtKB">
        <authorList>
            <consortium name="EnsemblMetazoa"/>
        </authorList>
    </citation>
    <scope>IDENTIFICATION</scope>
</reference>
<proteinExistence type="predicted"/>
<dbReference type="GeneID" id="119722127"/>
<evidence type="ECO:0000313" key="6">
    <source>
        <dbReference type="Proteomes" id="UP000887568"/>
    </source>
</evidence>
<protein>
    <recommendedName>
        <fullName evidence="4">C-type lectin domain-containing protein</fullName>
    </recommendedName>
</protein>
<dbReference type="Gene3D" id="3.10.100.10">
    <property type="entry name" value="Mannose-Binding Protein A, subunit A"/>
    <property type="match status" value="1"/>
</dbReference>